<evidence type="ECO:0000313" key="2">
    <source>
        <dbReference type="EMBL" id="KAK7872997.1"/>
    </source>
</evidence>
<evidence type="ECO:0000313" key="3">
    <source>
        <dbReference type="Proteomes" id="UP001378592"/>
    </source>
</evidence>
<sequence length="367" mass="41312">MADQNSTLSDFRKGTPEDASESVRTRSLYTAYSYHEETVESCQDYITYQRYGDFSKFFEPPATDQWPAGVLAAQTAVSFTSTSPTQMWRLPRSPPKPLSYYSNDDVCVYPENWRDPESSESGPAIVTPYGTISLRLHERVRVDMTIDRAVRIINHKNNIVICLSGCGSAAALLHPNGRVYQYGSRVEIMAHDSAGNNKYAKMWYKGVSFTSEQCALVYLVDAAGTRTTTDNFCDMGQDFSLPVFYNDSRHGPSYFQEAVSILQSSQYWVTEEGIENWIVNNVRVSQTQDGLVRVARNSNKYQLRTSPSNGTASLTTPFLHCTASMGQTSHLFVRRGERRMHYDGASFIVRNAGHSAGFDEKNQLKVY</sequence>
<dbReference type="PANTHER" id="PTHR39075:SF1">
    <property type="entry name" value="FI19908P1"/>
    <property type="match status" value="1"/>
</dbReference>
<dbReference type="PANTHER" id="PTHR39075">
    <property type="entry name" value="FI19908P1"/>
    <property type="match status" value="1"/>
</dbReference>
<accession>A0AAN9ZG26</accession>
<feature type="region of interest" description="Disordered" evidence="1">
    <location>
        <begin position="1"/>
        <end position="22"/>
    </location>
</feature>
<organism evidence="2 3">
    <name type="scientific">Gryllus longicercus</name>
    <dbReference type="NCBI Taxonomy" id="2509291"/>
    <lineage>
        <taxon>Eukaryota</taxon>
        <taxon>Metazoa</taxon>
        <taxon>Ecdysozoa</taxon>
        <taxon>Arthropoda</taxon>
        <taxon>Hexapoda</taxon>
        <taxon>Insecta</taxon>
        <taxon>Pterygota</taxon>
        <taxon>Neoptera</taxon>
        <taxon>Polyneoptera</taxon>
        <taxon>Orthoptera</taxon>
        <taxon>Ensifera</taxon>
        <taxon>Gryllidea</taxon>
        <taxon>Grylloidea</taxon>
        <taxon>Gryllidae</taxon>
        <taxon>Gryllinae</taxon>
        <taxon>Gryllus</taxon>
    </lineage>
</organism>
<dbReference type="GO" id="GO:0005615">
    <property type="term" value="C:extracellular space"/>
    <property type="evidence" value="ECO:0007669"/>
    <property type="project" value="TreeGrafter"/>
</dbReference>
<evidence type="ECO:0000256" key="1">
    <source>
        <dbReference type="SAM" id="MobiDB-lite"/>
    </source>
</evidence>
<dbReference type="AlphaFoldDB" id="A0AAN9ZG26"/>
<dbReference type="EMBL" id="JAZDUA010000017">
    <property type="protein sequence ID" value="KAK7872997.1"/>
    <property type="molecule type" value="Genomic_DNA"/>
</dbReference>
<keyword evidence="3" id="KW-1185">Reference proteome</keyword>
<protein>
    <submittedName>
        <fullName evidence="2">Uncharacterized protein</fullName>
    </submittedName>
</protein>
<proteinExistence type="predicted"/>
<name>A0AAN9ZG26_9ORTH</name>
<gene>
    <name evidence="2" type="ORF">R5R35_000298</name>
</gene>
<feature type="compositionally biased region" description="Basic and acidic residues" evidence="1">
    <location>
        <begin position="10"/>
        <end position="22"/>
    </location>
</feature>
<dbReference type="Proteomes" id="UP001378592">
    <property type="component" value="Unassembled WGS sequence"/>
</dbReference>
<reference evidence="2 3" key="1">
    <citation type="submission" date="2024-03" db="EMBL/GenBank/DDBJ databases">
        <title>The genome assembly and annotation of the cricket Gryllus longicercus Weissman &amp; Gray.</title>
        <authorList>
            <person name="Szrajer S."/>
            <person name="Gray D."/>
            <person name="Ylla G."/>
        </authorList>
    </citation>
    <scope>NUCLEOTIDE SEQUENCE [LARGE SCALE GENOMIC DNA]</scope>
    <source>
        <strain evidence="2">DAG 2021-001</strain>
        <tissue evidence="2">Whole body minus gut</tissue>
    </source>
</reference>
<comment type="caution">
    <text evidence="2">The sequence shown here is derived from an EMBL/GenBank/DDBJ whole genome shotgun (WGS) entry which is preliminary data.</text>
</comment>